<accession>A0A061FZC2</accession>
<evidence type="ECO:0000256" key="1">
    <source>
        <dbReference type="SAM" id="MobiDB-lite"/>
    </source>
</evidence>
<proteinExistence type="predicted"/>
<sequence length="100" mass="11560">MTIMPYECILVFRQSSDLPDASRSQFIFRKHPNPKIQPKPPRSLTLNPRNPIPLLPNFSSSATISLLHGNNKKQFFVHRRHGLRNLHCPELQRSQHQKAG</sequence>
<name>A0A061FZC2_THECC</name>
<evidence type="ECO:0000313" key="2">
    <source>
        <dbReference type="EMBL" id="EOY22890.1"/>
    </source>
</evidence>
<dbReference type="Proteomes" id="UP000026915">
    <property type="component" value="Chromosome 3"/>
</dbReference>
<gene>
    <name evidence="2" type="ORF">TCM_014928</name>
</gene>
<reference evidence="2 3" key="1">
    <citation type="journal article" date="2013" name="Genome Biol.">
        <title>The genome sequence of the most widely cultivated cacao type and its use to identify candidate genes regulating pod color.</title>
        <authorList>
            <person name="Motamayor J.C."/>
            <person name="Mockaitis K."/>
            <person name="Schmutz J."/>
            <person name="Haiminen N."/>
            <person name="Iii D.L."/>
            <person name="Cornejo O."/>
            <person name="Findley S.D."/>
            <person name="Zheng P."/>
            <person name="Utro F."/>
            <person name="Royaert S."/>
            <person name="Saski C."/>
            <person name="Jenkins J."/>
            <person name="Podicheti R."/>
            <person name="Zhao M."/>
            <person name="Scheffler B.E."/>
            <person name="Stack J.C."/>
            <person name="Feltus F.A."/>
            <person name="Mustiga G.M."/>
            <person name="Amores F."/>
            <person name="Phillips W."/>
            <person name="Marelli J.P."/>
            <person name="May G.D."/>
            <person name="Shapiro H."/>
            <person name="Ma J."/>
            <person name="Bustamante C.D."/>
            <person name="Schnell R.J."/>
            <person name="Main D."/>
            <person name="Gilbert D."/>
            <person name="Parida L."/>
            <person name="Kuhn D.N."/>
        </authorList>
    </citation>
    <scope>NUCLEOTIDE SEQUENCE [LARGE SCALE GENOMIC DNA]</scope>
    <source>
        <strain evidence="3">cv. Matina 1-6</strain>
    </source>
</reference>
<dbReference type="HOGENOM" id="CLU_2311257_0_0_1"/>
<evidence type="ECO:0000313" key="3">
    <source>
        <dbReference type="Proteomes" id="UP000026915"/>
    </source>
</evidence>
<organism evidence="2 3">
    <name type="scientific">Theobroma cacao</name>
    <name type="common">Cacao</name>
    <name type="synonym">Cocoa</name>
    <dbReference type="NCBI Taxonomy" id="3641"/>
    <lineage>
        <taxon>Eukaryota</taxon>
        <taxon>Viridiplantae</taxon>
        <taxon>Streptophyta</taxon>
        <taxon>Embryophyta</taxon>
        <taxon>Tracheophyta</taxon>
        <taxon>Spermatophyta</taxon>
        <taxon>Magnoliopsida</taxon>
        <taxon>eudicotyledons</taxon>
        <taxon>Gunneridae</taxon>
        <taxon>Pentapetalae</taxon>
        <taxon>rosids</taxon>
        <taxon>malvids</taxon>
        <taxon>Malvales</taxon>
        <taxon>Malvaceae</taxon>
        <taxon>Byttnerioideae</taxon>
        <taxon>Theobroma</taxon>
    </lineage>
</organism>
<feature type="region of interest" description="Disordered" evidence="1">
    <location>
        <begin position="30"/>
        <end position="50"/>
    </location>
</feature>
<protein>
    <submittedName>
        <fullName evidence="2">Uncharacterized protein</fullName>
    </submittedName>
</protein>
<dbReference type="EMBL" id="CM001881">
    <property type="protein sequence ID" value="EOY22890.1"/>
    <property type="molecule type" value="Genomic_DNA"/>
</dbReference>
<dbReference type="InParanoid" id="A0A061FZC2"/>
<dbReference type="Gramene" id="EOY22890">
    <property type="protein sequence ID" value="EOY22890"/>
    <property type="gene ID" value="TCM_014928"/>
</dbReference>
<dbReference type="AlphaFoldDB" id="A0A061FZC2"/>
<keyword evidence="3" id="KW-1185">Reference proteome</keyword>